<feature type="transmembrane region" description="Helical" evidence="1">
    <location>
        <begin position="149"/>
        <end position="167"/>
    </location>
</feature>
<sequence>MIKIDSLHVKMFGLIILQLTVALGFAIYANKFDLVFINNIILAFALFIFTMLPLVYANYNVSLKKILIAMILSKAIIFLLVYFHSHHLSEGFYLNYMVGDDRKYTDLALFYQSDFSMLLKNEKNYYGLPYAAVLTLFTKFFVWTDLFRFVQHILLLISVYYVYRFILNTLKDKFIAQLSAVIYAFNPMLNIFSTFLFKDTILVFLLSYFLFVASENKLSIYSLVSMGAIVIVAYYIRPFLIPVFLLGLILFKVKIRLNSFRAVMSLGTIFILVLGLSYLLKDQLLRNLDLIALMDTRISNVTSILTSDIKVSFTQILVVAIFFLDLPPANFVNMETPWFSQEGLVTFPRAYNYALSIFMYIGIFFSLSRTNFNKNSFALLVLMFVMIVGMSLTGQVLSDRHKVMLYPLVMYFVAMGLKSSNARGYHILFGTVTTITVALQIYYSVLRFQSYGY</sequence>
<keyword evidence="1" id="KW-0812">Transmembrane</keyword>
<evidence type="ECO:0000313" key="3">
    <source>
        <dbReference type="Proteomes" id="UP001597380"/>
    </source>
</evidence>
<protein>
    <recommendedName>
        <fullName evidence="4">Glycosyltransferase RgtA/B/C/D-like domain-containing protein</fullName>
    </recommendedName>
</protein>
<keyword evidence="1" id="KW-1133">Transmembrane helix</keyword>
<reference evidence="3" key="1">
    <citation type="journal article" date="2019" name="Int. J. Syst. Evol. Microbiol.">
        <title>The Global Catalogue of Microorganisms (GCM) 10K type strain sequencing project: providing services to taxonomists for standard genome sequencing and annotation.</title>
        <authorList>
            <consortium name="The Broad Institute Genomics Platform"/>
            <consortium name="The Broad Institute Genome Sequencing Center for Infectious Disease"/>
            <person name="Wu L."/>
            <person name="Ma J."/>
        </authorList>
    </citation>
    <scope>NUCLEOTIDE SEQUENCE [LARGE SCALE GENOMIC DNA]</scope>
    <source>
        <strain evidence="3">CGMCC 1.10992</strain>
    </source>
</reference>
<gene>
    <name evidence="2" type="ORF">ACFSJ3_02100</name>
</gene>
<evidence type="ECO:0000313" key="2">
    <source>
        <dbReference type="EMBL" id="MFD2094759.1"/>
    </source>
</evidence>
<feature type="transmembrane region" description="Helical" evidence="1">
    <location>
        <begin position="262"/>
        <end position="280"/>
    </location>
</feature>
<keyword evidence="1" id="KW-0472">Membrane</keyword>
<evidence type="ECO:0000256" key="1">
    <source>
        <dbReference type="SAM" id="Phobius"/>
    </source>
</evidence>
<feature type="transmembrane region" description="Helical" evidence="1">
    <location>
        <begin position="350"/>
        <end position="367"/>
    </location>
</feature>
<name>A0ABW4XL92_9GAMM</name>
<comment type="caution">
    <text evidence="2">The sequence shown here is derived from an EMBL/GenBank/DDBJ whole genome shotgun (WGS) entry which is preliminary data.</text>
</comment>
<feature type="transmembrane region" description="Helical" evidence="1">
    <location>
        <begin position="223"/>
        <end position="250"/>
    </location>
</feature>
<accession>A0ABW4XL92</accession>
<feature type="transmembrane region" description="Helical" evidence="1">
    <location>
        <begin position="427"/>
        <end position="445"/>
    </location>
</feature>
<feature type="transmembrane region" description="Helical" evidence="1">
    <location>
        <begin position="12"/>
        <end position="29"/>
    </location>
</feature>
<keyword evidence="3" id="KW-1185">Reference proteome</keyword>
<dbReference type="Proteomes" id="UP001597380">
    <property type="component" value="Unassembled WGS sequence"/>
</dbReference>
<feature type="transmembrane region" description="Helical" evidence="1">
    <location>
        <begin position="35"/>
        <end position="59"/>
    </location>
</feature>
<feature type="transmembrane region" description="Helical" evidence="1">
    <location>
        <begin position="379"/>
        <end position="397"/>
    </location>
</feature>
<dbReference type="EMBL" id="JBHUHT010000007">
    <property type="protein sequence ID" value="MFD2094759.1"/>
    <property type="molecule type" value="Genomic_DNA"/>
</dbReference>
<dbReference type="RefSeq" id="WP_345338247.1">
    <property type="nucleotide sequence ID" value="NZ_BAABLI010000004.1"/>
</dbReference>
<organism evidence="2 3">
    <name type="scientific">Corallincola platygyrae</name>
    <dbReference type="NCBI Taxonomy" id="1193278"/>
    <lineage>
        <taxon>Bacteria</taxon>
        <taxon>Pseudomonadati</taxon>
        <taxon>Pseudomonadota</taxon>
        <taxon>Gammaproteobacteria</taxon>
        <taxon>Alteromonadales</taxon>
        <taxon>Psychromonadaceae</taxon>
        <taxon>Corallincola</taxon>
    </lineage>
</organism>
<evidence type="ECO:0008006" key="4">
    <source>
        <dbReference type="Google" id="ProtNLM"/>
    </source>
</evidence>
<proteinExistence type="predicted"/>
<feature type="transmembrane region" description="Helical" evidence="1">
    <location>
        <begin position="66"/>
        <end position="85"/>
    </location>
</feature>
<feature type="transmembrane region" description="Helical" evidence="1">
    <location>
        <begin position="187"/>
        <end position="211"/>
    </location>
</feature>